<comment type="caution">
    <text evidence="2">The sequence shown here is derived from an EMBL/GenBank/DDBJ whole genome shotgun (WGS) entry which is preliminary data.</text>
</comment>
<proteinExistence type="predicted"/>
<accession>A0A6B3CA24</accession>
<evidence type="ECO:0000256" key="1">
    <source>
        <dbReference type="SAM" id="MobiDB-lite"/>
    </source>
</evidence>
<protein>
    <submittedName>
        <fullName evidence="2">Uncharacterized protein</fullName>
    </submittedName>
</protein>
<evidence type="ECO:0000313" key="2">
    <source>
        <dbReference type="EMBL" id="NEC93695.1"/>
    </source>
</evidence>
<gene>
    <name evidence="2" type="ORF">G3I71_50060</name>
</gene>
<dbReference type="EMBL" id="JAAGLU010001109">
    <property type="protein sequence ID" value="NEC93695.1"/>
    <property type="molecule type" value="Genomic_DNA"/>
</dbReference>
<dbReference type="AlphaFoldDB" id="A0A6B3CA24"/>
<feature type="compositionally biased region" description="Gly residues" evidence="1">
    <location>
        <begin position="45"/>
        <end position="60"/>
    </location>
</feature>
<name>A0A6B3CA24_9ACTN</name>
<reference evidence="2" key="1">
    <citation type="submission" date="2020-01" db="EMBL/GenBank/DDBJ databases">
        <title>Insect and environment-associated Actinomycetes.</title>
        <authorList>
            <person name="Currrie C."/>
            <person name="Chevrette M."/>
            <person name="Carlson C."/>
            <person name="Stubbendieck R."/>
            <person name="Wendt-Pienkowski E."/>
        </authorList>
    </citation>
    <scope>NUCLEOTIDE SEQUENCE</scope>
    <source>
        <strain evidence="2">SID12501</strain>
    </source>
</reference>
<feature type="non-terminal residue" evidence="2">
    <location>
        <position position="1"/>
    </location>
</feature>
<sequence>GLITIDEYRKVAQLDPFDVPHSRALWISPQKAPVPANPQDAAALGVGGDPAAGLGPGGGAPLPQGLEGPNGGSAATAVAEARADAPEDAAAAVAAARTLIPEAPEGEEGAAAAVAQARVESTLSESG</sequence>
<feature type="region of interest" description="Disordered" evidence="1">
    <location>
        <begin position="31"/>
        <end position="83"/>
    </location>
</feature>
<feature type="non-terminal residue" evidence="2">
    <location>
        <position position="127"/>
    </location>
</feature>
<organism evidence="2">
    <name type="scientific">Streptomyces sp. SID12501</name>
    <dbReference type="NCBI Taxonomy" id="2706042"/>
    <lineage>
        <taxon>Bacteria</taxon>
        <taxon>Bacillati</taxon>
        <taxon>Actinomycetota</taxon>
        <taxon>Actinomycetes</taxon>
        <taxon>Kitasatosporales</taxon>
        <taxon>Streptomycetaceae</taxon>
        <taxon>Streptomyces</taxon>
    </lineage>
</organism>